<dbReference type="HOGENOM" id="CLU_110580_0_0_9"/>
<dbReference type="Pfam" id="PF12867">
    <property type="entry name" value="DinB_2"/>
    <property type="match status" value="1"/>
</dbReference>
<dbReference type="STRING" id="562970.Btus_2699"/>
<protein>
    <submittedName>
        <fullName evidence="2">DinB family protein</fullName>
    </submittedName>
</protein>
<dbReference type="eggNOG" id="COG2318">
    <property type="taxonomic scope" value="Bacteria"/>
</dbReference>
<dbReference type="Gene3D" id="1.20.120.450">
    <property type="entry name" value="dinb family like domain"/>
    <property type="match status" value="1"/>
</dbReference>
<dbReference type="AlphaFoldDB" id="D5WU97"/>
<accession>D5WU97</accession>
<dbReference type="SUPFAM" id="SSF109854">
    <property type="entry name" value="DinB/YfiT-like putative metalloenzymes"/>
    <property type="match status" value="1"/>
</dbReference>
<sequence length="157" mass="17664">MSVDNLSSAPQILKRWKMHRNALVSLAERFPESSASWRPWDKGMSTLELLHHVAWTPDFFLSAIEGSEVKVPPVPATLAEMRSLLLELTQAQEAKMGGYSDDDLKKEVTVKALNVTEPAVELLHRIIGHEAHHKGQLILYARMLNVEPPFYVDLGVK</sequence>
<name>D5WU97_KYRT2</name>
<dbReference type="OrthoDB" id="119432at2"/>
<dbReference type="Proteomes" id="UP000002368">
    <property type="component" value="Chromosome"/>
</dbReference>
<organism evidence="2 3">
    <name type="scientific">Kyrpidia tusciae (strain DSM 2912 / NBRC 15312 / T2)</name>
    <name type="common">Bacillus tusciae</name>
    <dbReference type="NCBI Taxonomy" id="562970"/>
    <lineage>
        <taxon>Bacteria</taxon>
        <taxon>Bacillati</taxon>
        <taxon>Bacillota</taxon>
        <taxon>Bacilli</taxon>
        <taxon>Bacillales</taxon>
        <taxon>Alicyclobacillaceae</taxon>
        <taxon>Kyrpidia</taxon>
    </lineage>
</organism>
<dbReference type="InterPro" id="IPR024775">
    <property type="entry name" value="DinB-like"/>
</dbReference>
<evidence type="ECO:0000313" key="3">
    <source>
        <dbReference type="Proteomes" id="UP000002368"/>
    </source>
</evidence>
<evidence type="ECO:0000313" key="2">
    <source>
        <dbReference type="EMBL" id="ADG07349.1"/>
    </source>
</evidence>
<proteinExistence type="predicted"/>
<keyword evidence="3" id="KW-1185">Reference proteome</keyword>
<dbReference type="InterPro" id="IPR034660">
    <property type="entry name" value="DinB/YfiT-like"/>
</dbReference>
<feature type="domain" description="DinB-like" evidence="1">
    <location>
        <begin position="16"/>
        <end position="137"/>
    </location>
</feature>
<dbReference type="EMBL" id="CP002017">
    <property type="protein sequence ID" value="ADG07349.1"/>
    <property type="molecule type" value="Genomic_DNA"/>
</dbReference>
<dbReference type="RefSeq" id="WP_013076632.1">
    <property type="nucleotide sequence ID" value="NC_014098.1"/>
</dbReference>
<gene>
    <name evidence="2" type="ordered locus">Btus_2699</name>
</gene>
<reference evidence="2 3" key="1">
    <citation type="journal article" date="2011" name="Stand. Genomic Sci.">
        <title>Complete genome sequence of the thermophilic, hydrogen-oxidizing Bacillus tusciae type strain (T2) and reclassification in the new genus, Kyrpidia gen. nov. as Kyrpidia tusciae comb. nov. and emendation of the family Alicyclobacillaceae da Costa and Rainey, 2010.</title>
        <authorList>
            <person name="Klenk H.P."/>
            <person name="Lapidus A."/>
            <person name="Chertkov O."/>
            <person name="Copeland A."/>
            <person name="Del Rio T.G."/>
            <person name="Nolan M."/>
            <person name="Lucas S."/>
            <person name="Chen F."/>
            <person name="Tice H."/>
            <person name="Cheng J.F."/>
            <person name="Han C."/>
            <person name="Bruce D."/>
            <person name="Goodwin L."/>
            <person name="Pitluck S."/>
            <person name="Pati A."/>
            <person name="Ivanova N."/>
            <person name="Mavromatis K."/>
            <person name="Daum C."/>
            <person name="Chen A."/>
            <person name="Palaniappan K."/>
            <person name="Chang Y.J."/>
            <person name="Land M."/>
            <person name="Hauser L."/>
            <person name="Jeffries C.D."/>
            <person name="Detter J.C."/>
            <person name="Rohde M."/>
            <person name="Abt B."/>
            <person name="Pukall R."/>
            <person name="Goker M."/>
            <person name="Bristow J."/>
            <person name="Markowitz V."/>
            <person name="Hugenholtz P."/>
            <person name="Eisen J.A."/>
        </authorList>
    </citation>
    <scope>NUCLEOTIDE SEQUENCE [LARGE SCALE GENOMIC DNA]</scope>
    <source>
        <strain evidence="2 3">DSM 2912</strain>
    </source>
</reference>
<dbReference type="KEGG" id="bts:Btus_2699"/>
<evidence type="ECO:0000259" key="1">
    <source>
        <dbReference type="Pfam" id="PF12867"/>
    </source>
</evidence>